<reference evidence="2" key="1">
    <citation type="submission" date="2021-01" db="EMBL/GenBank/DDBJ databases">
        <authorList>
            <person name="Corre E."/>
            <person name="Pelletier E."/>
            <person name="Niang G."/>
            <person name="Scheremetjew M."/>
            <person name="Finn R."/>
            <person name="Kale V."/>
            <person name="Holt S."/>
            <person name="Cochrane G."/>
            <person name="Meng A."/>
            <person name="Brown T."/>
            <person name="Cohen L."/>
        </authorList>
    </citation>
    <scope>NUCLEOTIDE SEQUENCE</scope>
    <source>
        <strain evidence="2">CCMP1320</strain>
    </source>
</reference>
<feature type="region of interest" description="Disordered" evidence="1">
    <location>
        <begin position="239"/>
        <end position="260"/>
    </location>
</feature>
<organism evidence="2">
    <name type="scientific">Dunaliella tertiolecta</name>
    <name type="common">Green alga</name>
    <dbReference type="NCBI Taxonomy" id="3047"/>
    <lineage>
        <taxon>Eukaryota</taxon>
        <taxon>Viridiplantae</taxon>
        <taxon>Chlorophyta</taxon>
        <taxon>core chlorophytes</taxon>
        <taxon>Chlorophyceae</taxon>
        <taxon>CS clade</taxon>
        <taxon>Chlamydomonadales</taxon>
        <taxon>Dunaliellaceae</taxon>
        <taxon>Dunaliella</taxon>
    </lineage>
</organism>
<sequence>MPAHELPVFIEGQSIPTCTIATSQGKQSLLSTCQQISAFHGQLSSQAWFVDERGTRFPADVDSPAEAVLSTLPCNPRALVFASSRDAPNTSDPQADQPSCSSSQQDQAPPANCRHWWRKWRRRLGKAAITGIKVIVVAEATLFLLGRARVLRYMGRQERWGPSSDTVSEDSEVGTSSEAADLLLDYMQDEVGFEALQGFSPEQMDRALNKINSEDLAELGVPDAHEQLALIRAAVKEGNEAGGSKELQEMSSATKEEKNS</sequence>
<evidence type="ECO:0008006" key="3">
    <source>
        <dbReference type="Google" id="ProtNLM"/>
    </source>
</evidence>
<protein>
    <recommendedName>
        <fullName evidence="3">SAM domain-containing protein</fullName>
    </recommendedName>
</protein>
<gene>
    <name evidence="2" type="ORF">DTER00134_LOCUS113</name>
</gene>
<feature type="compositionally biased region" description="Low complexity" evidence="1">
    <location>
        <begin position="91"/>
        <end position="111"/>
    </location>
</feature>
<name>A0A7S3QJU3_DUNTE</name>
<feature type="region of interest" description="Disordered" evidence="1">
    <location>
        <begin position="84"/>
        <end position="111"/>
    </location>
</feature>
<dbReference type="AlphaFoldDB" id="A0A7S3QJU3"/>
<evidence type="ECO:0000256" key="1">
    <source>
        <dbReference type="SAM" id="MobiDB-lite"/>
    </source>
</evidence>
<proteinExistence type="predicted"/>
<evidence type="ECO:0000313" key="2">
    <source>
        <dbReference type="EMBL" id="CAE0485074.1"/>
    </source>
</evidence>
<accession>A0A7S3QJU3</accession>
<dbReference type="EMBL" id="HBIP01000228">
    <property type="protein sequence ID" value="CAE0485074.1"/>
    <property type="molecule type" value="Transcribed_RNA"/>
</dbReference>